<keyword evidence="3 6" id="KW-0808">Transferase</keyword>
<keyword evidence="2 6" id="KW-0489">Methyltransferase</keyword>
<evidence type="ECO:0000313" key="9">
    <source>
        <dbReference type="Proteomes" id="UP000219743"/>
    </source>
</evidence>
<dbReference type="PANTHER" id="PTHR10629:SF52">
    <property type="entry name" value="DNA (CYTOSINE-5)-METHYLTRANSFERASE 1"/>
    <property type="match status" value="1"/>
</dbReference>
<evidence type="ECO:0000256" key="3">
    <source>
        <dbReference type="ARBA" id="ARBA00022679"/>
    </source>
</evidence>
<name>A0A9X6Z779_BACCE</name>
<sequence>MIKQRLAKKSQRGIFLQDKELMNTVFKPGTHFQYVIDVNHRKVVILPAQEGNTVSKRKFQDKQKSVIDIRKKEALSAFEGCDYLQVSIYKDEIRIEGFVENLVSCGSEDKLTRIQQKSKQVIDIEQILRVKKKVEIVCSKRELQQVSNGLFSQTNIFEFIEDTTSQTATISSLEAFKNAHIPLQVVSLFSGAGVLDWSFHDENFDMIFALEKDEDAVKTYRENLGNHIVCGDIEKFPIEKIPHAPIVIGGPPCQGFSNANRRTNFLDSPQNKLVKNFIEIVRANPNCQVFVIENVPQMLTAGEGHFKEEIFEMLSDFNISYGILNSADYGSAQHRLRSIVIGSKIGKIELPKAMYTEQEYHTVRKAFEGLHDNIPNQKDYSKPKDITLERMKYVPEGGNIFDIPEEIRPKGKHSNMYKRLSWDEPSITIPNPRKAVITHPSKNRILTIRECARLLGLPDSFTFKGKLASMQQQVANAVPFELGKAIAKNIKEAITSFKHKVALV</sequence>
<dbReference type="PRINTS" id="PR00105">
    <property type="entry name" value="C5METTRFRASE"/>
</dbReference>
<accession>A0A9X6Z779</accession>
<dbReference type="PROSITE" id="PS51679">
    <property type="entry name" value="SAM_MT_C5"/>
    <property type="match status" value="1"/>
</dbReference>
<evidence type="ECO:0000256" key="6">
    <source>
        <dbReference type="PROSITE-ProRule" id="PRU01016"/>
    </source>
</evidence>
<proteinExistence type="inferred from homology"/>
<evidence type="ECO:0000256" key="2">
    <source>
        <dbReference type="ARBA" id="ARBA00022603"/>
    </source>
</evidence>
<dbReference type="GO" id="GO:0009307">
    <property type="term" value="P:DNA restriction-modification system"/>
    <property type="evidence" value="ECO:0007669"/>
    <property type="project" value="UniProtKB-KW"/>
</dbReference>
<dbReference type="NCBIfam" id="TIGR00675">
    <property type="entry name" value="dcm"/>
    <property type="match status" value="1"/>
</dbReference>
<dbReference type="SUPFAM" id="SSF53335">
    <property type="entry name" value="S-adenosyl-L-methionine-dependent methyltransferases"/>
    <property type="match status" value="1"/>
</dbReference>
<dbReference type="InterPro" id="IPR001525">
    <property type="entry name" value="C5_MeTfrase"/>
</dbReference>
<dbReference type="InterPro" id="IPR029063">
    <property type="entry name" value="SAM-dependent_MTases_sf"/>
</dbReference>
<keyword evidence="4 6" id="KW-0949">S-adenosyl-L-methionine</keyword>
<dbReference type="GO" id="GO:0032259">
    <property type="term" value="P:methylation"/>
    <property type="evidence" value="ECO:0007669"/>
    <property type="project" value="UniProtKB-KW"/>
</dbReference>
<comment type="similarity">
    <text evidence="6 7">Belongs to the class I-like SAM-binding methyltransferase superfamily. C5-methyltransferase family.</text>
</comment>
<organism evidence="8 9">
    <name type="scientific">Bacillus cereus</name>
    <dbReference type="NCBI Taxonomy" id="1396"/>
    <lineage>
        <taxon>Bacteria</taxon>
        <taxon>Bacillati</taxon>
        <taxon>Bacillota</taxon>
        <taxon>Bacilli</taxon>
        <taxon>Bacillales</taxon>
        <taxon>Bacillaceae</taxon>
        <taxon>Bacillus</taxon>
        <taxon>Bacillus cereus group</taxon>
    </lineage>
</organism>
<dbReference type="GO" id="GO:0044027">
    <property type="term" value="P:negative regulation of gene expression via chromosomal CpG island methylation"/>
    <property type="evidence" value="ECO:0007669"/>
    <property type="project" value="TreeGrafter"/>
</dbReference>
<dbReference type="PANTHER" id="PTHR10629">
    <property type="entry name" value="CYTOSINE-SPECIFIC METHYLTRANSFERASE"/>
    <property type="match status" value="1"/>
</dbReference>
<comment type="caution">
    <text evidence="8">The sequence shown here is derived from an EMBL/GenBank/DDBJ whole genome shotgun (WGS) entry which is preliminary data.</text>
</comment>
<dbReference type="InterPro" id="IPR050390">
    <property type="entry name" value="C5-Methyltransferase"/>
</dbReference>
<dbReference type="Gene3D" id="3.90.120.10">
    <property type="entry name" value="DNA Methylase, subunit A, domain 2"/>
    <property type="match status" value="1"/>
</dbReference>
<dbReference type="GO" id="GO:0003886">
    <property type="term" value="F:DNA (cytosine-5-)-methyltransferase activity"/>
    <property type="evidence" value="ECO:0007669"/>
    <property type="project" value="UniProtKB-EC"/>
</dbReference>
<evidence type="ECO:0000313" key="8">
    <source>
        <dbReference type="EMBL" id="PFD17777.1"/>
    </source>
</evidence>
<dbReference type="EC" id="2.1.1.37" evidence="1"/>
<reference evidence="8 9" key="1">
    <citation type="submission" date="2017-09" db="EMBL/GenBank/DDBJ databases">
        <title>Large-scale bioinformatics analysis of Bacillus genomes uncovers conserved roles of natural products in bacterial physiology.</title>
        <authorList>
            <consortium name="Agbiome Team Llc"/>
            <person name="Bleich R.M."/>
            <person name="Kirk G.J."/>
            <person name="Santa Maria K.C."/>
            <person name="Allen S.E."/>
            <person name="Farag S."/>
            <person name="Shank E.A."/>
            <person name="Bowers A."/>
        </authorList>
    </citation>
    <scope>NUCLEOTIDE SEQUENCE [LARGE SCALE GENOMIC DNA]</scope>
    <source>
        <strain evidence="8 9">AFS024404</strain>
    </source>
</reference>
<evidence type="ECO:0000256" key="7">
    <source>
        <dbReference type="RuleBase" id="RU000416"/>
    </source>
</evidence>
<dbReference type="EMBL" id="NTRC01000025">
    <property type="protein sequence ID" value="PFD17777.1"/>
    <property type="molecule type" value="Genomic_DNA"/>
</dbReference>
<protein>
    <recommendedName>
        <fullName evidence="1">DNA (cytosine-5-)-methyltransferase</fullName>
        <ecNumber evidence="1">2.1.1.37</ecNumber>
    </recommendedName>
</protein>
<dbReference type="Proteomes" id="UP000219743">
    <property type="component" value="Unassembled WGS sequence"/>
</dbReference>
<gene>
    <name evidence="8" type="ORF">CN263_24795</name>
</gene>
<dbReference type="Pfam" id="PF00145">
    <property type="entry name" value="DNA_methylase"/>
    <property type="match status" value="1"/>
</dbReference>
<evidence type="ECO:0000256" key="1">
    <source>
        <dbReference type="ARBA" id="ARBA00011975"/>
    </source>
</evidence>
<evidence type="ECO:0000256" key="5">
    <source>
        <dbReference type="ARBA" id="ARBA00022747"/>
    </source>
</evidence>
<keyword evidence="5" id="KW-0680">Restriction system</keyword>
<dbReference type="GO" id="GO:0003677">
    <property type="term" value="F:DNA binding"/>
    <property type="evidence" value="ECO:0007669"/>
    <property type="project" value="TreeGrafter"/>
</dbReference>
<dbReference type="RefSeq" id="WP_098330407.1">
    <property type="nucleotide sequence ID" value="NZ_NTRC01000025.1"/>
</dbReference>
<dbReference type="AlphaFoldDB" id="A0A9X6Z779"/>
<feature type="active site" evidence="6">
    <location>
        <position position="253"/>
    </location>
</feature>
<dbReference type="Gene3D" id="3.40.50.150">
    <property type="entry name" value="Vaccinia Virus protein VP39"/>
    <property type="match status" value="1"/>
</dbReference>
<evidence type="ECO:0000256" key="4">
    <source>
        <dbReference type="ARBA" id="ARBA00022691"/>
    </source>
</evidence>